<evidence type="ECO:0000313" key="1">
    <source>
        <dbReference type="EMBL" id="KAF0806146.1"/>
    </source>
</evidence>
<sequence length="393" mass="43560">MGAVSFATHESDSTWKDGKDAICVLTWIDGSAEHLNEENSMTSPRFSGVLRKLCDLFGLTEDTPPVLDRPADLELPWAPGKGNAIQDTLDGIGFPWRASGQELIDRFGLVRHPAYDWEQSPITPCPLALDGLLYPISPQIFRAPSRHHVPLWFSGDVWIKNDPLANLRHAHRRITELLGPAPIGVRNNTISSIWRAGPARISLTVWPPKLQPPGWNRNVPAHERDRRLKTACSILIEPGYRRPMSVREREWLGSFTPLDEVRGMVSASTLKALWASIPDGYSQDFVCLPPLDQDDFLGRIGLSSDHEALIVCAKQLHIVPVERIVALRLQKLRPAKGGGGAFLVLLFHAAPGVERTLGISESFGDMDVLDDLASLLSNTLNLPLRVPEPQYDC</sequence>
<dbReference type="Proteomes" id="UP000771797">
    <property type="component" value="Unassembled WGS sequence"/>
</dbReference>
<reference evidence="1 2" key="1">
    <citation type="submission" date="2012-09" db="EMBL/GenBank/DDBJ databases">
        <title>Genome Sequence of alkane-degrading Bacterium Alcanivorax sp. 6-D-6.</title>
        <authorList>
            <person name="Lai Q."/>
            <person name="Shao Z."/>
        </authorList>
    </citation>
    <scope>NUCLEOTIDE SEQUENCE [LARGE SCALE GENOMIC DNA]</scope>
    <source>
        <strain evidence="1 2">6-D-6</strain>
    </source>
</reference>
<keyword evidence="2" id="KW-1185">Reference proteome</keyword>
<gene>
    <name evidence="1" type="ORF">A6D6_01726</name>
</gene>
<evidence type="ECO:0000313" key="2">
    <source>
        <dbReference type="Proteomes" id="UP000771797"/>
    </source>
</evidence>
<accession>A0ABQ6Y9B3</accession>
<protein>
    <submittedName>
        <fullName evidence="1">Uncharacterized protein</fullName>
    </submittedName>
</protein>
<comment type="caution">
    <text evidence="1">The sequence shown here is derived from an EMBL/GenBank/DDBJ whole genome shotgun (WGS) entry which is preliminary data.</text>
</comment>
<dbReference type="EMBL" id="AQPF01000010">
    <property type="protein sequence ID" value="KAF0806146.1"/>
    <property type="molecule type" value="Genomic_DNA"/>
</dbReference>
<name>A0ABQ6Y9B3_9GAMM</name>
<proteinExistence type="predicted"/>
<dbReference type="RefSeq" id="WP_159660502.1">
    <property type="nucleotide sequence ID" value="NZ_AQPF01000010.1"/>
</dbReference>
<organism evidence="1 2">
    <name type="scientific">Alcanivorax xiamenensis</name>
    <dbReference type="NCBI Taxonomy" id="1177156"/>
    <lineage>
        <taxon>Bacteria</taxon>
        <taxon>Pseudomonadati</taxon>
        <taxon>Pseudomonadota</taxon>
        <taxon>Gammaproteobacteria</taxon>
        <taxon>Oceanospirillales</taxon>
        <taxon>Alcanivoracaceae</taxon>
        <taxon>Alcanivorax</taxon>
    </lineage>
</organism>